<comment type="caution">
    <text evidence="1">The sequence shown here is derived from an EMBL/GenBank/DDBJ whole genome shotgun (WGS) entry which is preliminary data.</text>
</comment>
<reference evidence="1 2" key="1">
    <citation type="journal article" date="2022" name="DNA Res.">
        <title>Chromosomal-level genome assembly of the orchid tree Bauhinia variegata (Leguminosae; Cercidoideae) supports the allotetraploid origin hypothesis of Bauhinia.</title>
        <authorList>
            <person name="Zhong Y."/>
            <person name="Chen Y."/>
            <person name="Zheng D."/>
            <person name="Pang J."/>
            <person name="Liu Y."/>
            <person name="Luo S."/>
            <person name="Meng S."/>
            <person name="Qian L."/>
            <person name="Wei D."/>
            <person name="Dai S."/>
            <person name="Zhou R."/>
        </authorList>
    </citation>
    <scope>NUCLEOTIDE SEQUENCE [LARGE SCALE GENOMIC DNA]</scope>
    <source>
        <strain evidence="1">BV-YZ2020</strain>
    </source>
</reference>
<keyword evidence="2" id="KW-1185">Reference proteome</keyword>
<accession>A0ACB9Q990</accession>
<organism evidence="1 2">
    <name type="scientific">Bauhinia variegata</name>
    <name type="common">Purple orchid tree</name>
    <name type="synonym">Phanera variegata</name>
    <dbReference type="NCBI Taxonomy" id="167791"/>
    <lineage>
        <taxon>Eukaryota</taxon>
        <taxon>Viridiplantae</taxon>
        <taxon>Streptophyta</taxon>
        <taxon>Embryophyta</taxon>
        <taxon>Tracheophyta</taxon>
        <taxon>Spermatophyta</taxon>
        <taxon>Magnoliopsida</taxon>
        <taxon>eudicotyledons</taxon>
        <taxon>Gunneridae</taxon>
        <taxon>Pentapetalae</taxon>
        <taxon>rosids</taxon>
        <taxon>fabids</taxon>
        <taxon>Fabales</taxon>
        <taxon>Fabaceae</taxon>
        <taxon>Cercidoideae</taxon>
        <taxon>Cercideae</taxon>
        <taxon>Bauhiniinae</taxon>
        <taxon>Bauhinia</taxon>
    </lineage>
</organism>
<name>A0ACB9Q990_BAUVA</name>
<dbReference type="EMBL" id="CM039426">
    <property type="protein sequence ID" value="KAI4357368.1"/>
    <property type="molecule type" value="Genomic_DNA"/>
</dbReference>
<evidence type="ECO:0000313" key="1">
    <source>
        <dbReference type="EMBL" id="KAI4357368.1"/>
    </source>
</evidence>
<sequence length="286" mass="33039">MWRSPGISYIVGRLNQLKASGILINHACYSKLVQARVSSPRSDLQQTQDQFSSQTKYHSPEQKSGDIQKHHSHIGKNLSKRDKVQCLVTTLLDLNDSKDSIYGALDAWVAWEQDFPIASLKKALNALEKEHQWHRIVQVIKWMLSKGQGTTMGTYGQLIRALDMDHRAKEAHEIWERKIGSDLHSVPWQLCHAMISVYYRNNMLEDLIRLFKGLEALDRQPSDKLIVQKVANAYEMLGLLEEKERVLEKYSSLFTEERSIKKPKRSLSSEKKKKIFIKRQRTAQAV</sequence>
<gene>
    <name evidence="1" type="ORF">L6164_001320</name>
</gene>
<proteinExistence type="predicted"/>
<protein>
    <submittedName>
        <fullName evidence="1">Uncharacterized protein</fullName>
    </submittedName>
</protein>
<evidence type="ECO:0000313" key="2">
    <source>
        <dbReference type="Proteomes" id="UP000828941"/>
    </source>
</evidence>
<dbReference type="Proteomes" id="UP000828941">
    <property type="component" value="Chromosome 1"/>
</dbReference>